<dbReference type="InterPro" id="IPR048536">
    <property type="entry name" value="Rrn6_K-rich"/>
</dbReference>
<dbReference type="InterPro" id="IPR048537">
    <property type="entry name" value="RRN6_HB"/>
</dbReference>
<organism evidence="5 6">
    <name type="scientific">Hyaloscypha variabilis (strain UAMH 11265 / GT02V1 / F)</name>
    <name type="common">Meliniomyces variabilis</name>
    <dbReference type="NCBI Taxonomy" id="1149755"/>
    <lineage>
        <taxon>Eukaryota</taxon>
        <taxon>Fungi</taxon>
        <taxon>Dikarya</taxon>
        <taxon>Ascomycota</taxon>
        <taxon>Pezizomycotina</taxon>
        <taxon>Leotiomycetes</taxon>
        <taxon>Helotiales</taxon>
        <taxon>Hyaloscyphaceae</taxon>
        <taxon>Hyaloscypha</taxon>
        <taxon>Hyaloscypha variabilis</taxon>
    </lineage>
</organism>
<dbReference type="InterPro" id="IPR048535">
    <property type="entry name" value="RRN6_beta-prop"/>
</dbReference>
<dbReference type="AlphaFoldDB" id="A0A2J6S2R4"/>
<feature type="domain" description="RRN6 helical bundle" evidence="4">
    <location>
        <begin position="569"/>
        <end position="777"/>
    </location>
</feature>
<evidence type="ECO:0000313" key="5">
    <source>
        <dbReference type="EMBL" id="PMD45037.1"/>
    </source>
</evidence>
<feature type="compositionally biased region" description="Polar residues" evidence="1">
    <location>
        <begin position="839"/>
        <end position="854"/>
    </location>
</feature>
<proteinExistence type="predicted"/>
<dbReference type="PANTHER" id="PTHR28221:SF2">
    <property type="entry name" value="RNA POLYMERASE I-SPECIFIC TRANSCRIPTION INITIATION FACTOR RRN6"/>
    <property type="match status" value="1"/>
</dbReference>
<protein>
    <recommendedName>
        <fullName evidence="7">Rrn6 domain-containing protein</fullName>
    </recommendedName>
</protein>
<evidence type="ECO:0000259" key="4">
    <source>
        <dbReference type="Pfam" id="PF20640"/>
    </source>
</evidence>
<dbReference type="OrthoDB" id="4090074at2759"/>
<dbReference type="GO" id="GO:0001163">
    <property type="term" value="F:RNA polymerase I transcription regulatory region sequence-specific DNA binding"/>
    <property type="evidence" value="ECO:0007669"/>
    <property type="project" value="TreeGrafter"/>
</dbReference>
<dbReference type="GO" id="GO:0070860">
    <property type="term" value="C:RNA polymerase I core factor complex"/>
    <property type="evidence" value="ECO:0007669"/>
    <property type="project" value="TreeGrafter"/>
</dbReference>
<dbReference type="PANTHER" id="PTHR28221">
    <property type="entry name" value="RNA POLYMERASE I-SPECIFIC TRANSCRIPTION INITIATION FACTOR RRN6"/>
    <property type="match status" value="1"/>
</dbReference>
<dbReference type="Pfam" id="PF10214">
    <property type="entry name" value="Rrn6_beta-prop"/>
    <property type="match status" value="1"/>
</dbReference>
<gene>
    <name evidence="5" type="ORF">L207DRAFT_629561</name>
</gene>
<dbReference type="GO" id="GO:0042790">
    <property type="term" value="P:nucleolar large rRNA transcription by RNA polymerase I"/>
    <property type="evidence" value="ECO:0007669"/>
    <property type="project" value="TreeGrafter"/>
</dbReference>
<evidence type="ECO:0000313" key="6">
    <source>
        <dbReference type="Proteomes" id="UP000235786"/>
    </source>
</evidence>
<feature type="domain" description="RRN6 K-rich C-terminal" evidence="3">
    <location>
        <begin position="883"/>
        <end position="1004"/>
    </location>
</feature>
<keyword evidence="6" id="KW-1185">Reference proteome</keyword>
<accession>A0A2J6S2R4</accession>
<dbReference type="InterPro" id="IPR036322">
    <property type="entry name" value="WD40_repeat_dom_sf"/>
</dbReference>
<evidence type="ECO:0008006" key="7">
    <source>
        <dbReference type="Google" id="ProtNLM"/>
    </source>
</evidence>
<feature type="region of interest" description="Disordered" evidence="1">
    <location>
        <begin position="972"/>
        <end position="1005"/>
    </location>
</feature>
<dbReference type="SUPFAM" id="SSF50978">
    <property type="entry name" value="WD40 repeat-like"/>
    <property type="match status" value="1"/>
</dbReference>
<feature type="region of interest" description="Disordered" evidence="1">
    <location>
        <begin position="809"/>
        <end position="858"/>
    </location>
</feature>
<evidence type="ECO:0000259" key="2">
    <source>
        <dbReference type="Pfam" id="PF10214"/>
    </source>
</evidence>
<feature type="compositionally biased region" description="Polar residues" evidence="1">
    <location>
        <begin position="883"/>
        <end position="893"/>
    </location>
</feature>
<dbReference type="Proteomes" id="UP000235786">
    <property type="component" value="Unassembled WGS sequence"/>
</dbReference>
<dbReference type="InterPro" id="IPR019350">
    <property type="entry name" value="RNA_pol_I-sp_TIF_RRN6-like"/>
</dbReference>
<reference evidence="5 6" key="1">
    <citation type="submission" date="2016-04" db="EMBL/GenBank/DDBJ databases">
        <title>A degradative enzymes factory behind the ericoid mycorrhizal symbiosis.</title>
        <authorList>
            <consortium name="DOE Joint Genome Institute"/>
            <person name="Martino E."/>
            <person name="Morin E."/>
            <person name="Grelet G."/>
            <person name="Kuo A."/>
            <person name="Kohler A."/>
            <person name="Daghino S."/>
            <person name="Barry K."/>
            <person name="Choi C."/>
            <person name="Cichocki N."/>
            <person name="Clum A."/>
            <person name="Copeland A."/>
            <person name="Hainaut M."/>
            <person name="Haridas S."/>
            <person name="Labutti K."/>
            <person name="Lindquist E."/>
            <person name="Lipzen A."/>
            <person name="Khouja H.-R."/>
            <person name="Murat C."/>
            <person name="Ohm R."/>
            <person name="Olson A."/>
            <person name="Spatafora J."/>
            <person name="Veneault-Fourrey C."/>
            <person name="Henrissat B."/>
            <person name="Grigoriev I."/>
            <person name="Martin F."/>
            <person name="Perotto S."/>
        </authorList>
    </citation>
    <scope>NUCLEOTIDE SEQUENCE [LARGE SCALE GENOMIC DNA]</scope>
    <source>
        <strain evidence="5 6">F</strain>
    </source>
</reference>
<feature type="compositionally biased region" description="Basic residues" evidence="1">
    <location>
        <begin position="991"/>
        <end position="1005"/>
    </location>
</feature>
<feature type="region of interest" description="Disordered" evidence="1">
    <location>
        <begin position="882"/>
        <end position="932"/>
    </location>
</feature>
<evidence type="ECO:0000259" key="3">
    <source>
        <dbReference type="Pfam" id="PF20639"/>
    </source>
</evidence>
<evidence type="ECO:0000256" key="1">
    <source>
        <dbReference type="SAM" id="MobiDB-lite"/>
    </source>
</evidence>
<feature type="compositionally biased region" description="Basic and acidic residues" evidence="1">
    <location>
        <begin position="900"/>
        <end position="926"/>
    </location>
</feature>
<name>A0A2J6S2R4_HYAVF</name>
<dbReference type="EMBL" id="KZ613940">
    <property type="protein sequence ID" value="PMD45037.1"/>
    <property type="molecule type" value="Genomic_DNA"/>
</dbReference>
<dbReference type="Pfam" id="PF20639">
    <property type="entry name" value="Rrn6_K-rich"/>
    <property type="match status" value="1"/>
</dbReference>
<sequence length="1005" mass="111805">MTDHRVTDLSYGHLGKASYDIEESQWTFSNTKIEDQRIQPLLPLTQRVPPSFQDAPKKEGVPSQVAKSQLKRLSKVRPETFPANPITSVLAKARDTSQAELSRSGSLLAVGRAVDVDRRSRSRRPRILCMPCGGAGHILQLIKPNTEKRGWGKHSAAKLSLLELGSSERGYWAGTGGSIRQIESADDENESGTWLAVRQDTVVTIFRPLYGKLHNSAATPARLRPTTSSSRLNPNPIATLTNESKTSENFIDVSFNPWYTRQFATVDARGHWSIWDLERQNGKDSPEHLVSGKKGDFYEDHDPDPASKAVSNDHADGWYRILWACNVNTLAVCNRRHIAVINIKSAPVRVSSAEILTGTGTEWMLDAKRSPEHFNHLFILTTSRIFWLEIVPPGEHGGDVNTSASIKVILSFRHFRDTNDETLRLTLVNDELVTAFVSSATGLLVNYYCFGVNTNAPGLGTSFQGSFTLAADMNELDNRHMSLTTLSVVPAPLTSTSTTSSAAPELQYLEEDVRFFQLWALNADLALNVTLLAALKSTLEEVSQPKLNITAPKINLTHSLRSQGPRLVKDAFIVADGLNDERSLDHQQGFLDHRVRSMTGQDRDDLRFRLNWKGIFQYVFDRSHVRTGDIDNEAAETPEDGLERLKECLYGAYSHVQEGMREQILKSSTLHEISGVSGYSGDLEQATSALREFLDNLRQFEITEGSTPFRFALSDLTACPAIRFPSDPTFNHPDPKIIYNQLIDNWMASLPEDVPGKLRYPKFNVIRQTAVELFLSSFAVSLQNKTVDPNIPTIPNDENDPLLPELETEYGTTRESSPAHFPSQIASLPDRRPDFNLPTPAQTPSLYSHATSASELKEDPAVSRLRQYAVSIKPKLDSGKSLILSQWPSTPGSNPADYSWEAKRKAADDEQSGAERENQNSKEEARRRRRTEKFLNQESIMAAGSSTQPMVIIPSGSQPMVVHNGFSSQTVEDIPMTQPDRGAFGSLSVQKSKKKPKKSRTAGFR</sequence>
<dbReference type="STRING" id="1149755.A0A2J6S2R4"/>
<feature type="domain" description="RRN6 beta-propeller" evidence="2">
    <location>
        <begin position="105"/>
        <end position="468"/>
    </location>
</feature>
<dbReference type="Pfam" id="PF20640">
    <property type="entry name" value="Rrn6_HB"/>
    <property type="match status" value="1"/>
</dbReference>
<dbReference type="GO" id="GO:0001179">
    <property type="term" value="F:RNA polymerase I general transcription initiation factor binding"/>
    <property type="evidence" value="ECO:0007669"/>
    <property type="project" value="TreeGrafter"/>
</dbReference>